<dbReference type="EMBL" id="BMAO01035272">
    <property type="protein sequence ID" value="GFR02505.1"/>
    <property type="molecule type" value="Genomic_DNA"/>
</dbReference>
<keyword evidence="1 3" id="KW-0347">Helicase</keyword>
<dbReference type="Pfam" id="PF05970">
    <property type="entry name" value="PIF1"/>
    <property type="match status" value="1"/>
</dbReference>
<feature type="domain" description="DNA helicase Pif1-like DEAD-box helicase" evidence="2">
    <location>
        <begin position="86"/>
        <end position="150"/>
    </location>
</feature>
<dbReference type="PANTHER" id="PTHR10492">
    <property type="match status" value="1"/>
</dbReference>
<proteinExistence type="inferred from homology"/>
<name>A0A8X6ID42_TRICU</name>
<dbReference type="GO" id="GO:0006310">
    <property type="term" value="P:DNA recombination"/>
    <property type="evidence" value="ECO:0007669"/>
    <property type="project" value="UniProtKB-KW"/>
</dbReference>
<evidence type="ECO:0000259" key="2">
    <source>
        <dbReference type="Pfam" id="PF05970"/>
    </source>
</evidence>
<dbReference type="GO" id="GO:0043139">
    <property type="term" value="F:5'-3' DNA helicase activity"/>
    <property type="evidence" value="ECO:0007669"/>
    <property type="project" value="UniProtKB-EC"/>
</dbReference>
<dbReference type="GO" id="GO:0006281">
    <property type="term" value="P:DNA repair"/>
    <property type="evidence" value="ECO:0007669"/>
    <property type="project" value="UniProtKB-KW"/>
</dbReference>
<dbReference type="GO" id="GO:0016787">
    <property type="term" value="F:hydrolase activity"/>
    <property type="evidence" value="ECO:0007669"/>
    <property type="project" value="UniProtKB-KW"/>
</dbReference>
<accession>A0A8X6ID42</accession>
<comment type="cofactor">
    <cofactor evidence="1">
        <name>Mg(2+)</name>
        <dbReference type="ChEBI" id="CHEBI:18420"/>
    </cofactor>
</comment>
<dbReference type="OrthoDB" id="6615588at2759"/>
<keyword evidence="1" id="KW-0227">DNA damage</keyword>
<dbReference type="SUPFAM" id="SSF52540">
    <property type="entry name" value="P-loop containing nucleoside triphosphate hydrolases"/>
    <property type="match status" value="1"/>
</dbReference>
<gene>
    <name evidence="3" type="primary">AVEN_229557_1</name>
    <name evidence="3" type="ORF">TNCT_92341</name>
</gene>
<keyword evidence="1" id="KW-0378">Hydrolase</keyword>
<dbReference type="GO" id="GO:0000723">
    <property type="term" value="P:telomere maintenance"/>
    <property type="evidence" value="ECO:0007669"/>
    <property type="project" value="InterPro"/>
</dbReference>
<dbReference type="AlphaFoldDB" id="A0A8X6ID42"/>
<organism evidence="3 4">
    <name type="scientific">Trichonephila clavata</name>
    <name type="common">Joro spider</name>
    <name type="synonym">Nephila clavata</name>
    <dbReference type="NCBI Taxonomy" id="2740835"/>
    <lineage>
        <taxon>Eukaryota</taxon>
        <taxon>Metazoa</taxon>
        <taxon>Ecdysozoa</taxon>
        <taxon>Arthropoda</taxon>
        <taxon>Chelicerata</taxon>
        <taxon>Arachnida</taxon>
        <taxon>Araneae</taxon>
        <taxon>Araneomorphae</taxon>
        <taxon>Entelegynae</taxon>
        <taxon>Araneoidea</taxon>
        <taxon>Nephilidae</taxon>
        <taxon>Trichonephila</taxon>
    </lineage>
</organism>
<keyword evidence="1" id="KW-0547">Nucleotide-binding</keyword>
<comment type="similarity">
    <text evidence="1">Belongs to the helicase family.</text>
</comment>
<dbReference type="Gene3D" id="3.40.50.300">
    <property type="entry name" value="P-loop containing nucleotide triphosphate hydrolases"/>
    <property type="match status" value="1"/>
</dbReference>
<dbReference type="PANTHER" id="PTHR10492:SF57">
    <property type="entry name" value="ATP-DEPENDENT DNA HELICASE"/>
    <property type="match status" value="1"/>
</dbReference>
<dbReference type="GO" id="GO:0005524">
    <property type="term" value="F:ATP binding"/>
    <property type="evidence" value="ECO:0007669"/>
    <property type="project" value="UniProtKB-KW"/>
</dbReference>
<comment type="caution">
    <text evidence="3">The sequence shown here is derived from an EMBL/GenBank/DDBJ whole genome shotgun (WGS) entry which is preliminary data.</text>
</comment>
<evidence type="ECO:0000256" key="1">
    <source>
        <dbReference type="RuleBase" id="RU363044"/>
    </source>
</evidence>
<keyword evidence="1" id="KW-0234">DNA repair</keyword>
<evidence type="ECO:0000313" key="4">
    <source>
        <dbReference type="Proteomes" id="UP000887116"/>
    </source>
</evidence>
<evidence type="ECO:0000313" key="3">
    <source>
        <dbReference type="EMBL" id="GFR02505.1"/>
    </source>
</evidence>
<protein>
    <recommendedName>
        <fullName evidence="1">ATP-dependent DNA helicase</fullName>
        <ecNumber evidence="1">5.6.2.3</ecNumber>
    </recommendedName>
</protein>
<dbReference type="EC" id="5.6.2.3" evidence="1"/>
<sequence length="151" mass="16788">MLWVPLHENYSIQMYHAISHGFKRKNWMPRKQGTPIDACSGVFKSKTLERVFKVNSCRLSVFIFVTAVQYNTVEMAAIITRNVPLLTEEQRNIYDCTMLAVSEGQGGFFVLDAPGRTGKTFLISLILAKIRSNNGTALVATSSGIVATLLD</sequence>
<keyword evidence="4" id="KW-1185">Reference proteome</keyword>
<reference evidence="3" key="1">
    <citation type="submission" date="2020-07" db="EMBL/GenBank/DDBJ databases">
        <title>Multicomponent nature underlies the extraordinary mechanical properties of spider dragline silk.</title>
        <authorList>
            <person name="Kono N."/>
            <person name="Nakamura H."/>
            <person name="Mori M."/>
            <person name="Yoshida Y."/>
            <person name="Ohtoshi R."/>
            <person name="Malay A.D."/>
            <person name="Moran D.A.P."/>
            <person name="Tomita M."/>
            <person name="Numata K."/>
            <person name="Arakawa K."/>
        </authorList>
    </citation>
    <scope>NUCLEOTIDE SEQUENCE</scope>
</reference>
<dbReference type="Proteomes" id="UP000887116">
    <property type="component" value="Unassembled WGS sequence"/>
</dbReference>
<keyword evidence="1" id="KW-0067">ATP-binding</keyword>
<dbReference type="InterPro" id="IPR010285">
    <property type="entry name" value="DNA_helicase_pif1-like_DEAD"/>
</dbReference>
<keyword evidence="1" id="KW-0233">DNA recombination</keyword>
<dbReference type="InterPro" id="IPR027417">
    <property type="entry name" value="P-loop_NTPase"/>
</dbReference>
<comment type="catalytic activity">
    <reaction evidence="1">
        <text>ATP + H2O = ADP + phosphate + H(+)</text>
        <dbReference type="Rhea" id="RHEA:13065"/>
        <dbReference type="ChEBI" id="CHEBI:15377"/>
        <dbReference type="ChEBI" id="CHEBI:15378"/>
        <dbReference type="ChEBI" id="CHEBI:30616"/>
        <dbReference type="ChEBI" id="CHEBI:43474"/>
        <dbReference type="ChEBI" id="CHEBI:456216"/>
        <dbReference type="EC" id="5.6.2.3"/>
    </reaction>
</comment>